<sequence length="783" mass="86649">MFAVTTALAAAWAPPLFPAQGRLPIKPEDVMANYKKQVREQEAYLCELSEAAGRRVGFTCSQSLHISLFFDGTGNNNEHDTSVDPAHPTNIAKLYHASLRGDDVESKGYFSYYMPGVGTPFPKIGELDYSDDGLKYASGGENRINWALLMLVDALTYTVTSLQTRLSDEVAKSKLSDMRAHWPLTGEVNRRNVINNLLAPLKAKVPLAKPHLLNIKLYIYGFSRGAAEARTFVSWLTELFPARDGKAEMALLGLPVSIEFLGVLDTVPSVGIAHILPFAEGHMGWANGTQQLPDGDKFPNLIKCCRHFVAAHEQRLCFPLDTIRRPEGVYPAQTKEVIYPGMHSDVGGGYPPGEQGKARGGVGEVLSQIVLHDMYAAAFAAGAPLTAPEEAIPDELKQKQPFRAMPSDFLQEFAVFPVLVKRFNLWRTTLLDAETAAQPSETDELYGYHPHDLSMPLEEAIVNQMGWLTAWRIGRYAHGSYQTQPFFTQAKENSADQQAIDEKERKKDQAQIEAGRKAARLNPDSPDAQENLNKQGLPAYEATIDQTQLKEAAQEFRSDYFDWGRDQNSWQQIVLDTIPQNAIYLLNSDEEEPEYRRMKGDGDRIYPKLFKDRLGSITQDPKMAEVCALYDDQVHDSRAWFMYSTLKGRELWGGFFRYRMIYCGTESNKSLSLVSIAGRVVGVATLAGGVIYGVRNKKGINIATGALAGFGVGMAAMTVERKIIDLTTGEAATLLPDALALFQPTDDIGSLTASQTNQAIASQYEQSKKSMLDYLVSVGTELV</sequence>
<feature type="domain" description="T6SS Phospholipase effector Tle1-like catalytic" evidence="2">
    <location>
        <begin position="255"/>
        <end position="375"/>
    </location>
</feature>
<protein>
    <recommendedName>
        <fullName evidence="6">DUF2235 domain-containing protein</fullName>
    </recommendedName>
</protein>
<evidence type="ECO:0000313" key="4">
    <source>
        <dbReference type="EMBL" id="RWR02603.1"/>
    </source>
</evidence>
<dbReference type="Pfam" id="PF22137">
    <property type="entry name" value="T6SS_Tle1-like_C"/>
    <property type="match status" value="1"/>
</dbReference>
<dbReference type="Pfam" id="PF09994">
    <property type="entry name" value="T6SS_Tle1-like_cat"/>
    <property type="match status" value="1"/>
</dbReference>
<proteinExistence type="predicted"/>
<dbReference type="Proteomes" id="UP000288794">
    <property type="component" value="Unassembled WGS sequence"/>
</dbReference>
<name>A0A443IEV6_9GAMM</name>
<evidence type="ECO:0000259" key="3">
    <source>
        <dbReference type="Pfam" id="PF22137"/>
    </source>
</evidence>
<feature type="region of interest" description="Disordered" evidence="1">
    <location>
        <begin position="490"/>
        <end position="532"/>
    </location>
</feature>
<feature type="domain" description="T6SS Phospholipase effector Tle1-like C-terminal" evidence="3">
    <location>
        <begin position="419"/>
        <end position="766"/>
    </location>
</feature>
<gene>
    <name evidence="4" type="ORF">ED28_06990</name>
</gene>
<dbReference type="InterPro" id="IPR018712">
    <property type="entry name" value="Tle1-like_cat"/>
</dbReference>
<evidence type="ECO:0000259" key="2">
    <source>
        <dbReference type="Pfam" id="PF09994"/>
    </source>
</evidence>
<reference evidence="4 5" key="1">
    <citation type="submission" date="2014-04" db="EMBL/GenBank/DDBJ databases">
        <title>Draft genome sequence of Pantoea beijingensis strain LMG 27579, an emerging pathogen to Pleurotus eryngii with potential industrial application.</title>
        <authorList>
            <person name="Xu F."/>
            <person name="Liu Y."/>
            <person name="Wang S."/>
            <person name="Yin Y."/>
            <person name="Ma Y."/>
            <person name="Zhao S."/>
            <person name="Rong C."/>
        </authorList>
    </citation>
    <scope>NUCLEOTIDE SEQUENCE [LARGE SCALE GENOMIC DNA]</scope>
    <source>
        <strain evidence="4 5">LMG 27579</strain>
    </source>
</reference>
<accession>A0A443IEV6</accession>
<dbReference type="EMBL" id="JMEE01000011">
    <property type="protein sequence ID" value="RWR02603.1"/>
    <property type="molecule type" value="Genomic_DNA"/>
</dbReference>
<dbReference type="PANTHER" id="PTHR33840:SF1">
    <property type="entry name" value="TLE1 PHOSPHOLIPASE DOMAIN-CONTAINING PROTEIN"/>
    <property type="match status" value="1"/>
</dbReference>
<dbReference type="RefSeq" id="WP_128176535.1">
    <property type="nucleotide sequence ID" value="NZ_CP071409.1"/>
</dbReference>
<evidence type="ECO:0000313" key="5">
    <source>
        <dbReference type="Proteomes" id="UP000288794"/>
    </source>
</evidence>
<comment type="caution">
    <text evidence="4">The sequence shown here is derived from an EMBL/GenBank/DDBJ whole genome shotgun (WGS) entry which is preliminary data.</text>
</comment>
<evidence type="ECO:0000256" key="1">
    <source>
        <dbReference type="SAM" id="MobiDB-lite"/>
    </source>
</evidence>
<evidence type="ECO:0008006" key="6">
    <source>
        <dbReference type="Google" id="ProtNLM"/>
    </source>
</evidence>
<feature type="compositionally biased region" description="Basic and acidic residues" evidence="1">
    <location>
        <begin position="500"/>
        <end position="516"/>
    </location>
</feature>
<dbReference type="AlphaFoldDB" id="A0A443IEV6"/>
<organism evidence="4 5">
    <name type="scientific">[Pantoea] beijingensis</name>
    <dbReference type="NCBI Taxonomy" id="1324864"/>
    <lineage>
        <taxon>Bacteria</taxon>
        <taxon>Pseudomonadati</taxon>
        <taxon>Pseudomonadota</taxon>
        <taxon>Gammaproteobacteria</taxon>
        <taxon>Enterobacterales</taxon>
        <taxon>Erwiniaceae</taxon>
        <taxon>Erwinia</taxon>
    </lineage>
</organism>
<keyword evidence="5" id="KW-1185">Reference proteome</keyword>
<dbReference type="PANTHER" id="PTHR33840">
    <property type="match status" value="1"/>
</dbReference>
<dbReference type="InterPro" id="IPR054388">
    <property type="entry name" value="Tle1-like_C"/>
</dbReference>